<evidence type="ECO:0000313" key="2">
    <source>
        <dbReference type="EMBL" id="KAB8291742.1"/>
    </source>
</evidence>
<dbReference type="OrthoDB" id="329835at2759"/>
<comment type="caution">
    <text evidence="2">The sequence shown here is derived from an EMBL/GenBank/DDBJ whole genome shotgun (WGS) entry which is preliminary data.</text>
</comment>
<dbReference type="Gene3D" id="3.40.50.720">
    <property type="entry name" value="NAD(P)-binding Rossmann-like Domain"/>
    <property type="match status" value="1"/>
</dbReference>
<dbReference type="AlphaFoldDB" id="A0A5N6JS81"/>
<dbReference type="GO" id="GO:0044550">
    <property type="term" value="P:secondary metabolite biosynthetic process"/>
    <property type="evidence" value="ECO:0007669"/>
    <property type="project" value="TreeGrafter"/>
</dbReference>
<sequence>MGCRETSIRGHAQNPSDIERAILAAPAPIKGVIHLAMQLRDASVLDMTYAQWVEVLAPKVDGAWNLHRALGNETLDFFVLTSSLSTVYYQPGQSNYNAANTFMEAFCQYRHTLGLPASVLKVAPIEGVGFVPENGEARRKLKAQGHWFLDERALLEFLELGIWNSFPVGLERDDDGSGGA</sequence>
<dbReference type="Pfam" id="PF08659">
    <property type="entry name" value="KR"/>
    <property type="match status" value="1"/>
</dbReference>
<organism evidence="2 3">
    <name type="scientific">Monilinia laxa</name>
    <name type="common">Brown rot fungus</name>
    <name type="synonym">Sclerotinia laxa</name>
    <dbReference type="NCBI Taxonomy" id="61186"/>
    <lineage>
        <taxon>Eukaryota</taxon>
        <taxon>Fungi</taxon>
        <taxon>Dikarya</taxon>
        <taxon>Ascomycota</taxon>
        <taxon>Pezizomycotina</taxon>
        <taxon>Leotiomycetes</taxon>
        <taxon>Helotiales</taxon>
        <taxon>Sclerotiniaceae</taxon>
        <taxon>Monilinia</taxon>
    </lineage>
</organism>
<dbReference type="SUPFAM" id="SSF51735">
    <property type="entry name" value="NAD(P)-binding Rossmann-fold domains"/>
    <property type="match status" value="1"/>
</dbReference>
<feature type="domain" description="Ketoreductase" evidence="1">
    <location>
        <begin position="2"/>
        <end position="128"/>
    </location>
</feature>
<dbReference type="PANTHER" id="PTHR43775:SF46">
    <property type="entry name" value="FUMIGERMIN SYNTHASE"/>
    <property type="match status" value="1"/>
</dbReference>
<dbReference type="GO" id="GO:0004312">
    <property type="term" value="F:fatty acid synthase activity"/>
    <property type="evidence" value="ECO:0007669"/>
    <property type="project" value="TreeGrafter"/>
</dbReference>
<proteinExistence type="predicted"/>
<gene>
    <name evidence="2" type="ORF">EYC80_006537</name>
</gene>
<dbReference type="InterPro" id="IPR050091">
    <property type="entry name" value="PKS_NRPS_Biosynth_Enz"/>
</dbReference>
<name>A0A5N6JS81_MONLA</name>
<dbReference type="GO" id="GO:0006633">
    <property type="term" value="P:fatty acid biosynthetic process"/>
    <property type="evidence" value="ECO:0007669"/>
    <property type="project" value="TreeGrafter"/>
</dbReference>
<evidence type="ECO:0000313" key="3">
    <source>
        <dbReference type="Proteomes" id="UP000326757"/>
    </source>
</evidence>
<dbReference type="Proteomes" id="UP000326757">
    <property type="component" value="Unassembled WGS sequence"/>
</dbReference>
<dbReference type="PANTHER" id="PTHR43775">
    <property type="entry name" value="FATTY ACID SYNTHASE"/>
    <property type="match status" value="1"/>
</dbReference>
<dbReference type="InterPro" id="IPR036291">
    <property type="entry name" value="NAD(P)-bd_dom_sf"/>
</dbReference>
<reference evidence="2 3" key="1">
    <citation type="submission" date="2019-06" db="EMBL/GenBank/DDBJ databases">
        <title>Genome Sequence of the Brown Rot Fungal Pathogen Monilinia laxa.</title>
        <authorList>
            <person name="De Miccolis Angelini R.M."/>
            <person name="Landi L."/>
            <person name="Abate D."/>
            <person name="Pollastro S."/>
            <person name="Romanazzi G."/>
            <person name="Faretra F."/>
        </authorList>
    </citation>
    <scope>NUCLEOTIDE SEQUENCE [LARGE SCALE GENOMIC DNA]</scope>
    <source>
        <strain evidence="2 3">Mlax316</strain>
    </source>
</reference>
<dbReference type="InterPro" id="IPR013968">
    <property type="entry name" value="PKS_KR"/>
</dbReference>
<protein>
    <recommendedName>
        <fullName evidence="1">Ketoreductase domain-containing protein</fullName>
    </recommendedName>
</protein>
<evidence type="ECO:0000259" key="1">
    <source>
        <dbReference type="SMART" id="SM00822"/>
    </source>
</evidence>
<dbReference type="SMART" id="SM00822">
    <property type="entry name" value="PKS_KR"/>
    <property type="match status" value="1"/>
</dbReference>
<keyword evidence="3" id="KW-1185">Reference proteome</keyword>
<dbReference type="InterPro" id="IPR057326">
    <property type="entry name" value="KR_dom"/>
</dbReference>
<accession>A0A5N6JS81</accession>
<dbReference type="EMBL" id="VIGI01000014">
    <property type="protein sequence ID" value="KAB8291742.1"/>
    <property type="molecule type" value="Genomic_DNA"/>
</dbReference>